<organism evidence="1 2">
    <name type="scientific">Xylaria curta</name>
    <dbReference type="NCBI Taxonomy" id="42375"/>
    <lineage>
        <taxon>Eukaryota</taxon>
        <taxon>Fungi</taxon>
        <taxon>Dikarya</taxon>
        <taxon>Ascomycota</taxon>
        <taxon>Pezizomycotina</taxon>
        <taxon>Sordariomycetes</taxon>
        <taxon>Xylariomycetidae</taxon>
        <taxon>Xylariales</taxon>
        <taxon>Xylariaceae</taxon>
        <taxon>Xylaria</taxon>
    </lineage>
</organism>
<dbReference type="Proteomes" id="UP001143856">
    <property type="component" value="Unassembled WGS sequence"/>
</dbReference>
<accession>A0ACC1PM79</accession>
<sequence>MMSTKNVASLLKERTSVKCTVEEIAGKFVRENSDVLASIHPALHLQQAKTAQENSRALYNTTKGIVATVRPESKAAEVFRENPTQVGEGGTERCDKNANHSSIHDVEEAEAQFKNTLREYESTAKDKYRTGINPDGEHSIDQLSKIIDDSISHYRIKDPKGFWGRVSRAARTFSKNADAVEGWLGLLPTDNVYLSVVAAGLKIIVKAAIRMRNINDNVLDCLCRIPIILNGTQRVLRIFQHDEELQNQSRRLYMSLLEVLGHILEYLKQNEARKLVRAILKQDVFEADLEQEIKTAEMIRDMFNDQAQVCHMEAVNKQACLRSQDTVALQEQLEHIGYIVKASEAEERRVRGAIAEALIIVQMKCDELQGQYRQLASNVELSNKLLKLLISNSNAYDVAYTKHKRFDVADRTLESGVQCLQPIIDIARRDKQESFHQIRKLLLSKLKYDPDVIGVDVASNYVLGNDLPMRDQERSVFVMKSKPLEDWVLAESSTSLVVNGNAQYITRKSALSFVCARLIYTLDGLRGLGASFEVQRPEIVPIHFFCGQHDTKVKGWESPEGVMNSLLAQLLLQCKHLGIARVPKLGKVDSSDLCSIFSCFKTVFYELPLGVTVFCIVDDISVYLASHEKQARWLISSLLEFSREETSGRPRFKVLLTAQCWLRMSSKGLGDVEVLSVPQGLPSTGGFSGMRWDMTIGKQLAETLET</sequence>
<evidence type="ECO:0000313" key="2">
    <source>
        <dbReference type="Proteomes" id="UP001143856"/>
    </source>
</evidence>
<protein>
    <submittedName>
        <fullName evidence="1">Uncharacterized protein</fullName>
    </submittedName>
</protein>
<comment type="caution">
    <text evidence="1">The sequence shown here is derived from an EMBL/GenBank/DDBJ whole genome shotgun (WGS) entry which is preliminary data.</text>
</comment>
<keyword evidence="2" id="KW-1185">Reference proteome</keyword>
<dbReference type="EMBL" id="JAPDGR010000156">
    <property type="protein sequence ID" value="KAJ2994816.1"/>
    <property type="molecule type" value="Genomic_DNA"/>
</dbReference>
<name>A0ACC1PM79_9PEZI</name>
<evidence type="ECO:0000313" key="1">
    <source>
        <dbReference type="EMBL" id="KAJ2994816.1"/>
    </source>
</evidence>
<proteinExistence type="predicted"/>
<gene>
    <name evidence="1" type="ORF">NUW58_g1450</name>
</gene>
<reference evidence="1" key="1">
    <citation type="submission" date="2022-10" db="EMBL/GenBank/DDBJ databases">
        <title>Genome Sequence of Xylaria curta.</title>
        <authorList>
            <person name="Buettner E."/>
        </authorList>
    </citation>
    <scope>NUCLEOTIDE SEQUENCE</scope>
    <source>
        <strain evidence="1">Babe10</strain>
    </source>
</reference>